<dbReference type="AlphaFoldDB" id="A0AAV7KNK0"/>
<proteinExistence type="predicted"/>
<reference evidence="2" key="1">
    <citation type="journal article" date="2022" name="bioRxiv">
        <title>Sequencing and chromosome-scale assembly of the giantPleurodeles waltlgenome.</title>
        <authorList>
            <person name="Brown T."/>
            <person name="Elewa A."/>
            <person name="Iarovenko S."/>
            <person name="Subramanian E."/>
            <person name="Araus A.J."/>
            <person name="Petzold A."/>
            <person name="Susuki M."/>
            <person name="Suzuki K.-i.T."/>
            <person name="Hayashi T."/>
            <person name="Toyoda A."/>
            <person name="Oliveira C."/>
            <person name="Osipova E."/>
            <person name="Leigh N.D."/>
            <person name="Simon A."/>
            <person name="Yun M.H."/>
        </authorList>
    </citation>
    <scope>NUCLEOTIDE SEQUENCE</scope>
    <source>
        <strain evidence="2">20211129_DDA</strain>
        <tissue evidence="2">Liver</tissue>
    </source>
</reference>
<protein>
    <submittedName>
        <fullName evidence="2">Uncharacterized protein</fullName>
    </submittedName>
</protein>
<organism evidence="2 3">
    <name type="scientific">Pleurodeles waltl</name>
    <name type="common">Iberian ribbed newt</name>
    <dbReference type="NCBI Taxonomy" id="8319"/>
    <lineage>
        <taxon>Eukaryota</taxon>
        <taxon>Metazoa</taxon>
        <taxon>Chordata</taxon>
        <taxon>Craniata</taxon>
        <taxon>Vertebrata</taxon>
        <taxon>Euteleostomi</taxon>
        <taxon>Amphibia</taxon>
        <taxon>Batrachia</taxon>
        <taxon>Caudata</taxon>
        <taxon>Salamandroidea</taxon>
        <taxon>Salamandridae</taxon>
        <taxon>Pleurodelinae</taxon>
        <taxon>Pleurodeles</taxon>
    </lineage>
</organism>
<dbReference type="EMBL" id="JANPWB010000016">
    <property type="protein sequence ID" value="KAJ1080577.1"/>
    <property type="molecule type" value="Genomic_DNA"/>
</dbReference>
<keyword evidence="3" id="KW-1185">Reference proteome</keyword>
<evidence type="ECO:0000313" key="3">
    <source>
        <dbReference type="Proteomes" id="UP001066276"/>
    </source>
</evidence>
<evidence type="ECO:0000313" key="2">
    <source>
        <dbReference type="EMBL" id="KAJ1080577.1"/>
    </source>
</evidence>
<sequence length="201" mass="22040">MGYVRYLSNRECASVLLRQHCKLATRIGSPAAAQLSGHVGSNTWHELIQAATEARGAQGDAVLLKCRNPSIKFQLPFEKTPWTIVRLSGTKVAVRRGLEEVSRNILHVKMFYGRVPPSEEGEGEGSSDGPSEAPSQVRPSEEARPSEDHEPSQRLLAPAEETAAPEAIQQPMSMGPGEKTCYNLRSNLTPSSLLRHHVTYD</sequence>
<dbReference type="Proteomes" id="UP001066276">
    <property type="component" value="Chromosome 12"/>
</dbReference>
<evidence type="ECO:0000256" key="1">
    <source>
        <dbReference type="SAM" id="MobiDB-lite"/>
    </source>
</evidence>
<feature type="compositionally biased region" description="Basic and acidic residues" evidence="1">
    <location>
        <begin position="139"/>
        <end position="152"/>
    </location>
</feature>
<gene>
    <name evidence="2" type="ORF">NDU88_000772</name>
</gene>
<feature type="compositionally biased region" description="Low complexity" evidence="1">
    <location>
        <begin position="157"/>
        <end position="167"/>
    </location>
</feature>
<name>A0AAV7KNK0_PLEWA</name>
<comment type="caution">
    <text evidence="2">The sequence shown here is derived from an EMBL/GenBank/DDBJ whole genome shotgun (WGS) entry which is preliminary data.</text>
</comment>
<accession>A0AAV7KNK0</accession>
<feature type="region of interest" description="Disordered" evidence="1">
    <location>
        <begin position="115"/>
        <end position="184"/>
    </location>
</feature>